<dbReference type="SUPFAM" id="SSF52402">
    <property type="entry name" value="Adenine nucleotide alpha hydrolases-like"/>
    <property type="match status" value="1"/>
</dbReference>
<dbReference type="Proteomes" id="UP001597104">
    <property type="component" value="Unassembled WGS sequence"/>
</dbReference>
<dbReference type="CDD" id="cd00293">
    <property type="entry name" value="USP-like"/>
    <property type="match status" value="1"/>
</dbReference>
<sequence>MQQTTYLVAVDGSKNAERAFQAAIDLATVTGAQINILYVINDRGYDRQRFEAEYLRLIDAEHQLAEELIHTYLKTAQDQQVAAKKVIQYGYPKEQIIACSHDQPTDLIFIGATGNNAFEDGELGATAGYIIRHAPANVFVVK</sequence>
<reference evidence="4" key="1">
    <citation type="journal article" date="2019" name="Int. J. Syst. Evol. Microbiol.">
        <title>The Global Catalogue of Microorganisms (GCM) 10K type strain sequencing project: providing services to taxonomists for standard genome sequencing and annotation.</title>
        <authorList>
            <consortium name="The Broad Institute Genomics Platform"/>
            <consortium name="The Broad Institute Genome Sequencing Center for Infectious Disease"/>
            <person name="Wu L."/>
            <person name="Ma J."/>
        </authorList>
    </citation>
    <scope>NUCLEOTIDE SEQUENCE [LARGE SCALE GENOMIC DNA]</scope>
    <source>
        <strain evidence="4">CCM 8925</strain>
    </source>
</reference>
<comment type="similarity">
    <text evidence="1">Belongs to the universal stress protein A family.</text>
</comment>
<protein>
    <submittedName>
        <fullName evidence="3">Universal stress protein</fullName>
    </submittedName>
</protein>
<dbReference type="InterPro" id="IPR014729">
    <property type="entry name" value="Rossmann-like_a/b/a_fold"/>
</dbReference>
<accession>A0ABW3EFY5</accession>
<dbReference type="PANTHER" id="PTHR46268">
    <property type="entry name" value="STRESS RESPONSE PROTEIN NHAX"/>
    <property type="match status" value="1"/>
</dbReference>
<dbReference type="Pfam" id="PF00582">
    <property type="entry name" value="Usp"/>
    <property type="match status" value="1"/>
</dbReference>
<proteinExistence type="inferred from homology"/>
<organism evidence="3 4">
    <name type="scientific">Loigolactobacillus binensis</name>
    <dbReference type="NCBI Taxonomy" id="2559922"/>
    <lineage>
        <taxon>Bacteria</taxon>
        <taxon>Bacillati</taxon>
        <taxon>Bacillota</taxon>
        <taxon>Bacilli</taxon>
        <taxon>Lactobacillales</taxon>
        <taxon>Lactobacillaceae</taxon>
        <taxon>Loigolactobacillus</taxon>
    </lineage>
</organism>
<dbReference type="Gene3D" id="3.40.50.620">
    <property type="entry name" value="HUPs"/>
    <property type="match status" value="1"/>
</dbReference>
<feature type="domain" description="UspA" evidence="2">
    <location>
        <begin position="7"/>
        <end position="142"/>
    </location>
</feature>
<dbReference type="EMBL" id="JBHTIO010000039">
    <property type="protein sequence ID" value="MFD0897764.1"/>
    <property type="molecule type" value="Genomic_DNA"/>
</dbReference>
<comment type="caution">
    <text evidence="3">The sequence shown here is derived from an EMBL/GenBank/DDBJ whole genome shotgun (WGS) entry which is preliminary data.</text>
</comment>
<gene>
    <name evidence="3" type="ORF">ACFQZ7_08450</name>
</gene>
<evidence type="ECO:0000313" key="4">
    <source>
        <dbReference type="Proteomes" id="UP001597104"/>
    </source>
</evidence>
<evidence type="ECO:0000256" key="1">
    <source>
        <dbReference type="ARBA" id="ARBA00008791"/>
    </source>
</evidence>
<dbReference type="RefSeq" id="WP_137638343.1">
    <property type="nucleotide sequence ID" value="NZ_BJDN01000023.1"/>
</dbReference>
<evidence type="ECO:0000313" key="3">
    <source>
        <dbReference type="EMBL" id="MFD0897764.1"/>
    </source>
</evidence>
<dbReference type="PRINTS" id="PR01438">
    <property type="entry name" value="UNVRSLSTRESS"/>
</dbReference>
<dbReference type="InterPro" id="IPR006016">
    <property type="entry name" value="UspA"/>
</dbReference>
<dbReference type="PANTHER" id="PTHR46268:SF6">
    <property type="entry name" value="UNIVERSAL STRESS PROTEIN UP12"/>
    <property type="match status" value="1"/>
</dbReference>
<name>A0ABW3EFY5_9LACO</name>
<dbReference type="InterPro" id="IPR006015">
    <property type="entry name" value="Universal_stress_UspA"/>
</dbReference>
<evidence type="ECO:0000259" key="2">
    <source>
        <dbReference type="Pfam" id="PF00582"/>
    </source>
</evidence>
<keyword evidence="4" id="KW-1185">Reference proteome</keyword>